<protein>
    <submittedName>
        <fullName evidence="1">Uncharacterized protein</fullName>
    </submittedName>
</protein>
<organism evidence="1 2">
    <name type="scientific">Nonomuraea jiangxiensis</name>
    <dbReference type="NCBI Taxonomy" id="633440"/>
    <lineage>
        <taxon>Bacteria</taxon>
        <taxon>Bacillati</taxon>
        <taxon>Actinomycetota</taxon>
        <taxon>Actinomycetes</taxon>
        <taxon>Streptosporangiales</taxon>
        <taxon>Streptosporangiaceae</taxon>
        <taxon>Nonomuraea</taxon>
    </lineage>
</organism>
<evidence type="ECO:0000313" key="1">
    <source>
        <dbReference type="EMBL" id="SDI58513.1"/>
    </source>
</evidence>
<sequence length="104" mass="10927">MTGLTRKALLAAAHLGLMVTAVVLSTPLLERSASATAAVGHDAFADRGNLWKSGNYRVRGRQVNSGNWDNANGSLNSDNIINGGNYANGPQHIVEAPGISKMVR</sequence>
<reference evidence="1 2" key="1">
    <citation type="submission" date="2016-10" db="EMBL/GenBank/DDBJ databases">
        <authorList>
            <person name="de Groot N.N."/>
        </authorList>
    </citation>
    <scope>NUCLEOTIDE SEQUENCE [LARGE SCALE GENOMIC DNA]</scope>
    <source>
        <strain evidence="1 2">CGMCC 4.6533</strain>
    </source>
</reference>
<keyword evidence="2" id="KW-1185">Reference proteome</keyword>
<proteinExistence type="predicted"/>
<evidence type="ECO:0000313" key="2">
    <source>
        <dbReference type="Proteomes" id="UP000199202"/>
    </source>
</evidence>
<dbReference type="AlphaFoldDB" id="A0A1G8LSB1"/>
<gene>
    <name evidence="1" type="ORF">SAMN05421869_106188</name>
</gene>
<name>A0A1G8LSB1_9ACTN</name>
<dbReference type="OrthoDB" id="3540168at2"/>
<dbReference type="Proteomes" id="UP000199202">
    <property type="component" value="Unassembled WGS sequence"/>
</dbReference>
<accession>A0A1G8LSB1</accession>
<dbReference type="EMBL" id="FNDJ01000006">
    <property type="protein sequence ID" value="SDI58513.1"/>
    <property type="molecule type" value="Genomic_DNA"/>
</dbReference>
<dbReference type="RefSeq" id="WP_090931629.1">
    <property type="nucleotide sequence ID" value="NZ_FNDJ01000006.1"/>
</dbReference>